<keyword evidence="9" id="KW-1185">Reference proteome</keyword>
<gene>
    <name evidence="8" type="primary">menE</name>
    <name evidence="8" type="ORF">FCL40_14385</name>
</gene>
<keyword evidence="2" id="KW-0474">Menaquinone biosynthesis</keyword>
<reference evidence="8 9" key="1">
    <citation type="submission" date="2019-04" db="EMBL/GenBank/DDBJ databases">
        <authorList>
            <person name="Hwang J.C."/>
        </authorList>
    </citation>
    <scope>NUCLEOTIDE SEQUENCE [LARGE SCALE GENOMIC DNA]</scope>
    <source>
        <strain evidence="8 9">IMCC35001</strain>
    </source>
</reference>
<dbReference type="NCBIfam" id="TIGR01923">
    <property type="entry name" value="menE"/>
    <property type="match status" value="1"/>
</dbReference>
<keyword evidence="4" id="KW-0547">Nucleotide-binding</keyword>
<dbReference type="SUPFAM" id="SSF56801">
    <property type="entry name" value="Acetyl-CoA synthetase-like"/>
    <property type="match status" value="1"/>
</dbReference>
<sequence length="465" mass="50159">MSMASLICLAHKGAKAFGNTVAIEGPHGRLSFRQLDRRVGELSTRLAQQGVGRGDHLAAVGPTSLELVLLQLACIRLGAVFAPLSPKFPQSQLIRLLDQLDARHLWHHQATPLAGLPSLSLTAGVTPSKSPPLSPAQPVSLILTSGSSGQPKAAMHSLGNHLASAAGSLEQIPLGPGDRWLASLPMFHIGGLALMFRCLDAGATLVLPGHKQLLHNLRQSPVSHLSLVATQLGWLLDAADCDALMASIRLLLLGGGPISQAQLRRLEPYPVQALTSYGMTEMASQITTGPANSEGLSGTLLPGRELRIHRGIIEVRGDTRFLGYYDRGVLSRPFDNEGWFHTKDRGEWVDNRLKLLGRADNMFISGGENVQPEEIEAALKQHPDIDEAVVLPVADDTFGLLPVAVLRGGDPLPDQDELDRFLATRLARFMRPRRYLSWPDGYAPQGLKISRPALRQALGSSLTLK</sequence>
<evidence type="ECO:0000313" key="9">
    <source>
        <dbReference type="Proteomes" id="UP000305674"/>
    </source>
</evidence>
<keyword evidence="3 8" id="KW-0436">Ligase</keyword>
<comment type="caution">
    <text evidence="8">The sequence shown here is derived from an EMBL/GenBank/DDBJ whole genome shotgun (WGS) entry which is preliminary data.</text>
</comment>
<dbReference type="InterPro" id="IPR010192">
    <property type="entry name" value="MenE"/>
</dbReference>
<evidence type="ECO:0000256" key="2">
    <source>
        <dbReference type="ARBA" id="ARBA00022428"/>
    </source>
</evidence>
<dbReference type="Gene3D" id="3.30.300.30">
    <property type="match status" value="1"/>
</dbReference>
<dbReference type="PANTHER" id="PTHR43201">
    <property type="entry name" value="ACYL-COA SYNTHETASE"/>
    <property type="match status" value="1"/>
</dbReference>
<evidence type="ECO:0000313" key="8">
    <source>
        <dbReference type="EMBL" id="TKB47927.1"/>
    </source>
</evidence>
<dbReference type="GO" id="GO:0005524">
    <property type="term" value="F:ATP binding"/>
    <property type="evidence" value="ECO:0007669"/>
    <property type="project" value="UniProtKB-KW"/>
</dbReference>
<comment type="similarity">
    <text evidence="1">Belongs to the ATP-dependent AMP-binding enzyme family.</text>
</comment>
<name>A0A4U1BD52_9GAMM</name>
<dbReference type="Gene3D" id="3.40.50.12780">
    <property type="entry name" value="N-terminal domain of ligase-like"/>
    <property type="match status" value="1"/>
</dbReference>
<dbReference type="EC" id="6.2.1.26" evidence="8"/>
<dbReference type="OrthoDB" id="9803968at2"/>
<evidence type="ECO:0000259" key="7">
    <source>
        <dbReference type="Pfam" id="PF13193"/>
    </source>
</evidence>
<dbReference type="InterPro" id="IPR000873">
    <property type="entry name" value="AMP-dep_synth/lig_dom"/>
</dbReference>
<dbReference type="PROSITE" id="PS00455">
    <property type="entry name" value="AMP_BINDING"/>
    <property type="match status" value="1"/>
</dbReference>
<dbReference type="GO" id="GO:0009234">
    <property type="term" value="P:menaquinone biosynthetic process"/>
    <property type="evidence" value="ECO:0007669"/>
    <property type="project" value="UniProtKB-KW"/>
</dbReference>
<dbReference type="Pfam" id="PF13193">
    <property type="entry name" value="AMP-binding_C"/>
    <property type="match status" value="1"/>
</dbReference>
<protein>
    <submittedName>
        <fullName evidence="8">O-succinylbenzoate--CoA ligase</fullName>
        <ecNumber evidence="8">6.2.1.26</ecNumber>
    </submittedName>
</protein>
<evidence type="ECO:0000256" key="5">
    <source>
        <dbReference type="ARBA" id="ARBA00022840"/>
    </source>
</evidence>
<evidence type="ECO:0000256" key="4">
    <source>
        <dbReference type="ARBA" id="ARBA00022741"/>
    </source>
</evidence>
<dbReference type="InterPro" id="IPR045851">
    <property type="entry name" value="AMP-bd_C_sf"/>
</dbReference>
<evidence type="ECO:0000256" key="3">
    <source>
        <dbReference type="ARBA" id="ARBA00022598"/>
    </source>
</evidence>
<dbReference type="InterPro" id="IPR020845">
    <property type="entry name" value="AMP-binding_CS"/>
</dbReference>
<dbReference type="GO" id="GO:0006631">
    <property type="term" value="P:fatty acid metabolic process"/>
    <property type="evidence" value="ECO:0007669"/>
    <property type="project" value="TreeGrafter"/>
</dbReference>
<organism evidence="8 9">
    <name type="scientific">Ferrimonas sediminicola</name>
    <dbReference type="NCBI Taxonomy" id="2569538"/>
    <lineage>
        <taxon>Bacteria</taxon>
        <taxon>Pseudomonadati</taxon>
        <taxon>Pseudomonadota</taxon>
        <taxon>Gammaproteobacteria</taxon>
        <taxon>Alteromonadales</taxon>
        <taxon>Ferrimonadaceae</taxon>
        <taxon>Ferrimonas</taxon>
    </lineage>
</organism>
<dbReference type="GO" id="GO:0031956">
    <property type="term" value="F:medium-chain fatty acid-CoA ligase activity"/>
    <property type="evidence" value="ECO:0007669"/>
    <property type="project" value="TreeGrafter"/>
</dbReference>
<dbReference type="EMBL" id="SWCI01000011">
    <property type="protein sequence ID" value="TKB47927.1"/>
    <property type="molecule type" value="Genomic_DNA"/>
</dbReference>
<dbReference type="PANTHER" id="PTHR43201:SF5">
    <property type="entry name" value="MEDIUM-CHAIN ACYL-COA LIGASE ACSF2, MITOCHONDRIAL"/>
    <property type="match status" value="1"/>
</dbReference>
<proteinExistence type="inferred from homology"/>
<accession>A0A4U1BD52</accession>
<dbReference type="AlphaFoldDB" id="A0A4U1BD52"/>
<dbReference type="Pfam" id="PF00501">
    <property type="entry name" value="AMP-binding"/>
    <property type="match status" value="1"/>
</dbReference>
<feature type="domain" description="AMP-binding enzyme C-terminal" evidence="7">
    <location>
        <begin position="374"/>
        <end position="435"/>
    </location>
</feature>
<evidence type="ECO:0000259" key="6">
    <source>
        <dbReference type="Pfam" id="PF00501"/>
    </source>
</evidence>
<dbReference type="InterPro" id="IPR042099">
    <property type="entry name" value="ANL_N_sf"/>
</dbReference>
<keyword evidence="5" id="KW-0067">ATP-binding</keyword>
<dbReference type="CDD" id="cd17630">
    <property type="entry name" value="OSB_MenE-like"/>
    <property type="match status" value="1"/>
</dbReference>
<evidence type="ECO:0000256" key="1">
    <source>
        <dbReference type="ARBA" id="ARBA00006432"/>
    </source>
</evidence>
<feature type="domain" description="AMP-dependent synthetase/ligase" evidence="6">
    <location>
        <begin position="14"/>
        <end position="308"/>
    </location>
</feature>
<dbReference type="GO" id="GO:0008756">
    <property type="term" value="F:o-succinylbenzoate-CoA ligase activity"/>
    <property type="evidence" value="ECO:0007669"/>
    <property type="project" value="UniProtKB-EC"/>
</dbReference>
<dbReference type="InterPro" id="IPR025110">
    <property type="entry name" value="AMP-bd_C"/>
</dbReference>
<dbReference type="Proteomes" id="UP000305674">
    <property type="component" value="Unassembled WGS sequence"/>
</dbReference>